<dbReference type="AlphaFoldDB" id="A0A239F963"/>
<dbReference type="Pfam" id="PF08028">
    <property type="entry name" value="Acyl-CoA_dh_2"/>
    <property type="match status" value="1"/>
</dbReference>
<sequence length="191" mass="20396">MTVPQTPPLALNDLLPALTRQLAESAEAYDRSGDFPHANLALLQRHGLRDFAQASAALLGALYDGIAGAARDWLVQWLGERVPASLGAPLASLPRVQEAVGAIDGLLLQNRLLLDAACRDRLTASESGLIKVAVTDNAVAVLEKALELTGNHGLSRHNPLQRHYRDVLCGRVHTPQKDSVWIAAGRAALSP</sequence>
<dbReference type="PANTHER" id="PTHR43831:SF1">
    <property type="entry name" value="ISOBUTYRYL-COA DEHYDROGENASE, MITOCHONDRIAL"/>
    <property type="match status" value="1"/>
</dbReference>
<dbReference type="Gene3D" id="1.20.140.10">
    <property type="entry name" value="Butyryl-CoA Dehydrogenase, subunit A, domain 3"/>
    <property type="match status" value="1"/>
</dbReference>
<gene>
    <name evidence="3" type="ORF">SAMN05216189_1002157</name>
    <name evidence="4" type="ORF">SAMN06295949_103101</name>
</gene>
<keyword evidence="5" id="KW-1185">Reference proteome</keyword>
<reference evidence="4 5" key="2">
    <citation type="submission" date="2017-06" db="EMBL/GenBank/DDBJ databases">
        <authorList>
            <person name="Varghese N."/>
            <person name="Submissions S."/>
        </authorList>
    </citation>
    <scope>NUCLEOTIDE SEQUENCE [LARGE SCALE GENOMIC DNA]</scope>
    <source>
        <strain evidence="4 5">RLD-1</strain>
    </source>
</reference>
<name>A0A239F963_9PSED</name>
<dbReference type="PANTHER" id="PTHR43831">
    <property type="entry name" value="ISOBUTYRYL-COA DEHYDROGENASE"/>
    <property type="match status" value="1"/>
</dbReference>
<evidence type="ECO:0000313" key="6">
    <source>
        <dbReference type="Proteomes" id="UP000199693"/>
    </source>
</evidence>
<dbReference type="InterPro" id="IPR013107">
    <property type="entry name" value="Acyl-CoA_DH_C"/>
</dbReference>
<feature type="domain" description="Acyl-CoA dehydrogenase C-terminal" evidence="2">
    <location>
        <begin position="60"/>
        <end position="174"/>
    </location>
</feature>
<dbReference type="Proteomes" id="UP000198309">
    <property type="component" value="Unassembled WGS sequence"/>
</dbReference>
<accession>A0A239F963</accession>
<evidence type="ECO:0000259" key="2">
    <source>
        <dbReference type="Pfam" id="PF08028"/>
    </source>
</evidence>
<dbReference type="EMBL" id="FZPC01000003">
    <property type="protein sequence ID" value="SNS53347.1"/>
    <property type="molecule type" value="Genomic_DNA"/>
</dbReference>
<organism evidence="3 6">
    <name type="scientific">Pseudomonas delhiensis</name>
    <dbReference type="NCBI Taxonomy" id="366289"/>
    <lineage>
        <taxon>Bacteria</taxon>
        <taxon>Pseudomonadati</taxon>
        <taxon>Pseudomonadota</taxon>
        <taxon>Gammaproteobacteria</taxon>
        <taxon>Pseudomonadales</taxon>
        <taxon>Pseudomonadaceae</taxon>
        <taxon>Pseudomonas</taxon>
    </lineage>
</organism>
<keyword evidence="1" id="KW-0560">Oxidoreductase</keyword>
<evidence type="ECO:0000313" key="4">
    <source>
        <dbReference type="EMBL" id="SNS53347.1"/>
    </source>
</evidence>
<evidence type="ECO:0000313" key="5">
    <source>
        <dbReference type="Proteomes" id="UP000198309"/>
    </source>
</evidence>
<dbReference type="SUPFAM" id="SSF47203">
    <property type="entry name" value="Acyl-CoA dehydrogenase C-terminal domain-like"/>
    <property type="match status" value="1"/>
</dbReference>
<dbReference type="Proteomes" id="UP000199693">
    <property type="component" value="Unassembled WGS sequence"/>
</dbReference>
<dbReference type="InterPro" id="IPR052547">
    <property type="entry name" value="Mito_Isobutyryl-CoADH"/>
</dbReference>
<dbReference type="InterPro" id="IPR036250">
    <property type="entry name" value="AcylCo_DH-like_C"/>
</dbReference>
<evidence type="ECO:0000256" key="1">
    <source>
        <dbReference type="ARBA" id="ARBA00023002"/>
    </source>
</evidence>
<protein>
    <submittedName>
        <fullName evidence="3">Acyl-CoA dehydrogenase, C-terminal domain</fullName>
    </submittedName>
</protein>
<dbReference type="EMBL" id="FNEC01000002">
    <property type="protein sequence ID" value="SDI11802.1"/>
    <property type="molecule type" value="Genomic_DNA"/>
</dbReference>
<reference evidence="3 6" key="1">
    <citation type="submission" date="2016-10" db="EMBL/GenBank/DDBJ databases">
        <authorList>
            <person name="de Groot N.N."/>
        </authorList>
    </citation>
    <scope>NUCLEOTIDE SEQUENCE [LARGE SCALE GENOMIC DNA]</scope>
    <source>
        <strain evidence="3 6">CCM 7361</strain>
    </source>
</reference>
<evidence type="ECO:0000313" key="3">
    <source>
        <dbReference type="EMBL" id="SDI11802.1"/>
    </source>
</evidence>
<proteinExistence type="predicted"/>
<dbReference type="GO" id="GO:0016627">
    <property type="term" value="F:oxidoreductase activity, acting on the CH-CH group of donors"/>
    <property type="evidence" value="ECO:0007669"/>
    <property type="project" value="InterPro"/>
</dbReference>